<dbReference type="OrthoDB" id="7629150at2"/>
<sequence>MLKFCALLGMGCLALCLQAQAQEADWAALAELPPATATADLAAGATPARLGAALAGAWRGSLTYRDYGSGKRVVLPTSASVTVAADATLEVGFIYDDGPGKTVRSNDTWALSADGHSLRMKRDQLDVSDYRAGTGADLLLVVLGTGTENGTPVQVRMVVLRRGDALTISRATQQPDQAWLLRHRYAFTLERPGASDR</sequence>
<dbReference type="Proteomes" id="UP000175989">
    <property type="component" value="Unassembled WGS sequence"/>
</dbReference>
<evidence type="ECO:0000313" key="3">
    <source>
        <dbReference type="Proteomes" id="UP000175989"/>
    </source>
</evidence>
<keyword evidence="3" id="KW-1185">Reference proteome</keyword>
<gene>
    <name evidence="2" type="ORF">DUPY_08210</name>
</gene>
<evidence type="ECO:0008006" key="4">
    <source>
        <dbReference type="Google" id="ProtNLM"/>
    </source>
</evidence>
<proteinExistence type="predicted"/>
<keyword evidence="1" id="KW-0732">Signal</keyword>
<name>A0A1E7X5R4_9BURK</name>
<dbReference type="RefSeq" id="WP_141749415.1">
    <property type="nucleotide sequence ID" value="NZ_LROM01000050.1"/>
</dbReference>
<comment type="caution">
    <text evidence="2">The sequence shown here is derived from an EMBL/GenBank/DDBJ whole genome shotgun (WGS) entry which is preliminary data.</text>
</comment>
<evidence type="ECO:0000256" key="1">
    <source>
        <dbReference type="SAM" id="SignalP"/>
    </source>
</evidence>
<feature type="chain" id="PRO_5009208407" description="DUF1579 domain-containing protein" evidence="1">
    <location>
        <begin position="22"/>
        <end position="197"/>
    </location>
</feature>
<dbReference type="EMBL" id="LROM01000050">
    <property type="protein sequence ID" value="OFA08172.1"/>
    <property type="molecule type" value="Genomic_DNA"/>
</dbReference>
<dbReference type="AlphaFoldDB" id="A0A1E7X5R4"/>
<evidence type="ECO:0000313" key="2">
    <source>
        <dbReference type="EMBL" id="OFA08172.1"/>
    </source>
</evidence>
<accession>A0A1E7X5R4</accession>
<organism evidence="2 3">
    <name type="scientific">Duganella phyllosphaerae</name>
    <dbReference type="NCBI Taxonomy" id="762836"/>
    <lineage>
        <taxon>Bacteria</taxon>
        <taxon>Pseudomonadati</taxon>
        <taxon>Pseudomonadota</taxon>
        <taxon>Betaproteobacteria</taxon>
        <taxon>Burkholderiales</taxon>
        <taxon>Oxalobacteraceae</taxon>
        <taxon>Telluria group</taxon>
        <taxon>Duganella</taxon>
    </lineage>
</organism>
<protein>
    <recommendedName>
        <fullName evidence="4">DUF1579 domain-containing protein</fullName>
    </recommendedName>
</protein>
<feature type="signal peptide" evidence="1">
    <location>
        <begin position="1"/>
        <end position="21"/>
    </location>
</feature>
<reference evidence="3" key="1">
    <citation type="journal article" date="2016" name="Front. Microbiol.">
        <title>Molecular Keys to the Janthinobacterium and Duganella spp. Interaction with the Plant Pathogen Fusarium graminearum.</title>
        <authorList>
            <person name="Haack F.S."/>
            <person name="Poehlein A."/>
            <person name="Kroger C."/>
            <person name="Voigt C.A."/>
            <person name="Piepenbring M."/>
            <person name="Bode H.B."/>
            <person name="Daniel R."/>
            <person name="Schafer W."/>
            <person name="Streit W.R."/>
        </authorList>
    </citation>
    <scope>NUCLEOTIDE SEQUENCE [LARGE SCALE GENOMIC DNA]</scope>
    <source>
        <strain evidence="3">T54</strain>
    </source>
</reference>